<dbReference type="GO" id="GO:0009897">
    <property type="term" value="C:external side of plasma membrane"/>
    <property type="evidence" value="ECO:0007669"/>
    <property type="project" value="TreeGrafter"/>
</dbReference>
<protein>
    <recommendedName>
        <fullName evidence="2">Ig-like domain-containing protein</fullName>
    </recommendedName>
</protein>
<evidence type="ECO:0000313" key="4">
    <source>
        <dbReference type="Proteomes" id="UP000694701"/>
    </source>
</evidence>
<dbReference type="InterPro" id="IPR003597">
    <property type="entry name" value="Ig_C1-set"/>
</dbReference>
<dbReference type="InterPro" id="IPR050208">
    <property type="entry name" value="MHC_class-I_related"/>
</dbReference>
<dbReference type="SUPFAM" id="SSF48726">
    <property type="entry name" value="Immunoglobulin"/>
    <property type="match status" value="1"/>
</dbReference>
<dbReference type="AlphaFoldDB" id="A0A8C2EFJ4"/>
<evidence type="ECO:0000256" key="1">
    <source>
        <dbReference type="ARBA" id="ARBA00023180"/>
    </source>
</evidence>
<dbReference type="Proteomes" id="UP000694701">
    <property type="component" value="Unplaced"/>
</dbReference>
<dbReference type="InterPro" id="IPR011162">
    <property type="entry name" value="MHC_I/II-like_Ag-recog"/>
</dbReference>
<dbReference type="PANTHER" id="PTHR16675">
    <property type="entry name" value="MHC CLASS I-RELATED"/>
    <property type="match status" value="1"/>
</dbReference>
<dbReference type="InterPro" id="IPR007110">
    <property type="entry name" value="Ig-like_dom"/>
</dbReference>
<name>A0A8C2EFJ4_CYPCA</name>
<dbReference type="GO" id="GO:0005615">
    <property type="term" value="C:extracellular space"/>
    <property type="evidence" value="ECO:0007669"/>
    <property type="project" value="TreeGrafter"/>
</dbReference>
<dbReference type="GO" id="GO:0006955">
    <property type="term" value="P:immune response"/>
    <property type="evidence" value="ECO:0007669"/>
    <property type="project" value="TreeGrafter"/>
</dbReference>
<dbReference type="PANTHER" id="PTHR16675:SF237">
    <property type="entry name" value="MHC CLASS I ANTIGEN TRANSCRIPT VARIANT 1-RELATED"/>
    <property type="match status" value="1"/>
</dbReference>
<evidence type="ECO:0000313" key="3">
    <source>
        <dbReference type="Ensembl" id="ENSCCRP00020040954.1"/>
    </source>
</evidence>
<dbReference type="InterPro" id="IPR036179">
    <property type="entry name" value="Ig-like_dom_sf"/>
</dbReference>
<dbReference type="Gene3D" id="2.60.40.10">
    <property type="entry name" value="Immunoglobulins"/>
    <property type="match status" value="1"/>
</dbReference>
<accession>A0A8C2EFJ4</accession>
<dbReference type="InterPro" id="IPR013783">
    <property type="entry name" value="Ig-like_fold"/>
</dbReference>
<evidence type="ECO:0000259" key="2">
    <source>
        <dbReference type="PROSITE" id="PS50835"/>
    </source>
</evidence>
<sequence>LYFDSNTKKVEGADYWDTQTLLTAGTHHVFRNNIQVVCTHSSCYDGEDFLSLDLMEMRWISPAVWRKQETIYFYPGSSTILTPVSLLQKSSSSPVMCHATGFYPSGVTISWMKNDQEHHEDMEVGELLPNEDGTFQRSSTITVTPEERKKNKFSCVVAHQKLRMDSFDCLFLLTLLHIKHRT</sequence>
<dbReference type="SUPFAM" id="SSF54452">
    <property type="entry name" value="MHC antigen-recognition domain"/>
    <property type="match status" value="1"/>
</dbReference>
<keyword evidence="1" id="KW-0325">Glycoprotein</keyword>
<dbReference type="Ensembl" id="ENSCCRT00020044675.1">
    <property type="protein sequence ID" value="ENSCCRP00020040954.1"/>
    <property type="gene ID" value="ENSCCRG00020018227.1"/>
</dbReference>
<dbReference type="SMART" id="SM00407">
    <property type="entry name" value="IGc1"/>
    <property type="match status" value="1"/>
</dbReference>
<dbReference type="PROSITE" id="PS50835">
    <property type="entry name" value="IG_LIKE"/>
    <property type="match status" value="1"/>
</dbReference>
<proteinExistence type="predicted"/>
<reference evidence="3" key="1">
    <citation type="submission" date="2025-08" db="UniProtKB">
        <authorList>
            <consortium name="Ensembl"/>
        </authorList>
    </citation>
    <scope>IDENTIFICATION</scope>
</reference>
<dbReference type="Pfam" id="PF07654">
    <property type="entry name" value="C1-set"/>
    <property type="match status" value="1"/>
</dbReference>
<feature type="domain" description="Ig-like" evidence="2">
    <location>
        <begin position="75"/>
        <end position="159"/>
    </location>
</feature>
<organism evidence="3 4">
    <name type="scientific">Cyprinus carpio</name>
    <name type="common">Common carp</name>
    <dbReference type="NCBI Taxonomy" id="7962"/>
    <lineage>
        <taxon>Eukaryota</taxon>
        <taxon>Metazoa</taxon>
        <taxon>Chordata</taxon>
        <taxon>Craniata</taxon>
        <taxon>Vertebrata</taxon>
        <taxon>Euteleostomi</taxon>
        <taxon>Actinopterygii</taxon>
        <taxon>Neopterygii</taxon>
        <taxon>Teleostei</taxon>
        <taxon>Ostariophysi</taxon>
        <taxon>Cypriniformes</taxon>
        <taxon>Cyprinidae</taxon>
        <taxon>Cyprininae</taxon>
        <taxon>Cyprinus</taxon>
    </lineage>
</organism>